<evidence type="ECO:0000313" key="1">
    <source>
        <dbReference type="EMBL" id="UTO25753.1"/>
    </source>
</evidence>
<proteinExistence type="predicted"/>
<accession>A0A063YHK9</accession>
<organism evidence="1 2">
    <name type="scientific">Metamycoplasma hyosynoviae</name>
    <dbReference type="NCBI Taxonomy" id="29559"/>
    <lineage>
        <taxon>Bacteria</taxon>
        <taxon>Bacillati</taxon>
        <taxon>Mycoplasmatota</taxon>
        <taxon>Mycoplasmoidales</taxon>
        <taxon>Metamycoplasmataceae</taxon>
        <taxon>Metamycoplasma</taxon>
    </lineage>
</organism>
<gene>
    <name evidence="1" type="ORF">NMG93_02660</name>
</gene>
<dbReference type="STRING" id="29559.NPL3_02860"/>
<dbReference type="GeneID" id="75105379"/>
<dbReference type="EMBL" id="CP101127">
    <property type="protein sequence ID" value="UTO25753.1"/>
    <property type="molecule type" value="Genomic_DNA"/>
</dbReference>
<reference evidence="1" key="1">
    <citation type="submission" date="2022-07" db="EMBL/GenBank/DDBJ databases">
        <title>Complete genome of Mycoplasma hyosynoviae B1.</title>
        <authorList>
            <person name="Spergser J."/>
        </authorList>
    </citation>
    <scope>NUCLEOTIDE SEQUENCE</scope>
    <source>
        <strain evidence="1">B1</strain>
    </source>
</reference>
<dbReference type="RefSeq" id="WP_036443603.1">
    <property type="nucleotide sequence ID" value="NZ_CP101127.1"/>
</dbReference>
<dbReference type="OrthoDB" id="10016372at2"/>
<name>A0A063YHK9_9BACT</name>
<dbReference type="AlphaFoldDB" id="A0A063YHK9"/>
<evidence type="ECO:0000313" key="2">
    <source>
        <dbReference type="Proteomes" id="UP001059349"/>
    </source>
</evidence>
<dbReference type="Proteomes" id="UP001059349">
    <property type="component" value="Chromosome"/>
</dbReference>
<sequence length="178" mass="20852">MNLLIKKLAETFNLDEAEVLEKFDLDETATTNDWKNALGVNALFLDKPELEKYIQNKVRNKIVEVEKLKKELETKNQTLTDFEKVNKDWETKFSKINARIKEKFESEWTNSKLPKTNFEDVNYEDLDFTNLKSEVFRIAKLKNISTEIVEPKKIESIENTNTNLNGTQSFEVGARRIK</sequence>
<protein>
    <submittedName>
        <fullName evidence="1">Uncharacterized protein</fullName>
    </submittedName>
</protein>